<keyword evidence="3" id="KW-0934">Plastid</keyword>
<dbReference type="GeneID" id="40138624"/>
<dbReference type="InterPro" id="IPR036904">
    <property type="entry name" value="NblA_sf"/>
</dbReference>
<gene>
    <name evidence="3" type="primary">nblA</name>
</gene>
<dbReference type="Gene3D" id="1.10.287.670">
    <property type="entry name" value="Phycobilisome degradation protein NblA"/>
    <property type="match status" value="1"/>
</dbReference>
<accession>A0A4D6BMR9</accession>
<proteinExistence type="inferred from homology"/>
<sequence>MDKLNNLSLEQQLKLALIQRKINDLNLQESRKYLSLMLRYMLIKDNVIKFIIRSKNIGENIP</sequence>
<dbReference type="InterPro" id="IPR007574">
    <property type="entry name" value="NblA"/>
</dbReference>
<name>A0A4D6BMR9_9FLOR</name>
<evidence type="ECO:0000313" key="3">
    <source>
        <dbReference type="EMBL" id="QBX88498.1"/>
    </source>
</evidence>
<dbReference type="Pfam" id="PF04485">
    <property type="entry name" value="NblA"/>
    <property type="match status" value="1"/>
</dbReference>
<dbReference type="RefSeq" id="YP_009628715.1">
    <property type="nucleotide sequence ID" value="NC_042170.1"/>
</dbReference>
<comment type="similarity">
    <text evidence="1">Belongs to the ycf18/nblA family.</text>
</comment>
<dbReference type="AlphaFoldDB" id="A0A4D6BMR9"/>
<evidence type="ECO:0000256" key="2">
    <source>
        <dbReference type="ARBA" id="ARBA00021553"/>
    </source>
</evidence>
<protein>
    <recommendedName>
        <fullName evidence="2">Uncharacterized protein ycf18</fullName>
    </recommendedName>
</protein>
<reference evidence="3" key="1">
    <citation type="journal article" date="2019" name="Phycologia">
        <title>Chloroplast and mitochondrial genomes of Balbiania investiens (Balbianiales, Nemaliophycidae).</title>
        <authorList>
            <person name="Evans J.R."/>
            <person name="StAmour N."/>
            <person name="Verbruggen H."/>
            <person name="Salomaki E.D."/>
            <person name="Vis M.L."/>
        </authorList>
    </citation>
    <scope>NUCLEOTIDE SEQUENCE</scope>
</reference>
<geneLocation type="plastid" evidence="3"/>
<dbReference type="SUPFAM" id="SSF109859">
    <property type="entry name" value="NblA-like"/>
    <property type="match status" value="1"/>
</dbReference>
<organism evidence="3">
    <name type="scientific">Acrochaetium secundatum</name>
    <dbReference type="NCBI Taxonomy" id="209631"/>
    <lineage>
        <taxon>Eukaryota</taxon>
        <taxon>Rhodophyta</taxon>
        <taxon>Florideophyceae</taxon>
        <taxon>Nemaliophycidae</taxon>
        <taxon>Acrochaetiales</taxon>
        <taxon>Acrochaetiaceae</taxon>
        <taxon>Acrochaetium</taxon>
    </lineage>
</organism>
<dbReference type="EMBL" id="MH026107">
    <property type="protein sequence ID" value="QBX88498.1"/>
    <property type="molecule type" value="Genomic_DNA"/>
</dbReference>
<evidence type="ECO:0000256" key="1">
    <source>
        <dbReference type="ARBA" id="ARBA00008091"/>
    </source>
</evidence>